<feature type="transmembrane region" description="Helical" evidence="1">
    <location>
        <begin position="44"/>
        <end position="64"/>
    </location>
</feature>
<dbReference type="Pfam" id="PF04247">
    <property type="entry name" value="SirB"/>
    <property type="match status" value="1"/>
</dbReference>
<dbReference type="RefSeq" id="WP_091716062.1">
    <property type="nucleotide sequence ID" value="NZ_FOSH01000024.1"/>
</dbReference>
<keyword evidence="1" id="KW-0472">Membrane</keyword>
<evidence type="ECO:0000313" key="2">
    <source>
        <dbReference type="EMBL" id="SFK75410.1"/>
    </source>
</evidence>
<protein>
    <submittedName>
        <fullName evidence="2">Uncharacterized membrane protein SirB2</fullName>
    </submittedName>
</protein>
<dbReference type="InterPro" id="IPR007360">
    <property type="entry name" value="SirB"/>
</dbReference>
<name>A0A1I4C463_9GAMM</name>
<dbReference type="PANTHER" id="PTHR39594">
    <property type="entry name" value="PROTEIN YCHQ"/>
    <property type="match status" value="1"/>
</dbReference>
<keyword evidence="3" id="KW-1185">Reference proteome</keyword>
<accession>A0A1I4C463</accession>
<feature type="transmembrane region" description="Helical" evidence="1">
    <location>
        <begin position="102"/>
        <end position="119"/>
    </location>
</feature>
<sequence length="132" mass="15481">MIEFYDEVRQVHWLMAFASGGLLFIHGLIHLSQVDNLLSTSVRYLRYGVDTVLITAALMLTNIVQQFPFIDAWLTVKFLLLIVYLFLSHIMLYNTRNQRQYVIVWGLALMTWLFIFSVAKTHNSWGIFSMLF</sequence>
<feature type="transmembrane region" description="Helical" evidence="1">
    <location>
        <begin position="70"/>
        <end position="90"/>
    </location>
</feature>
<organism evidence="2 3">
    <name type="scientific">Methylophaga sulfidovorans</name>
    <dbReference type="NCBI Taxonomy" id="45496"/>
    <lineage>
        <taxon>Bacteria</taxon>
        <taxon>Pseudomonadati</taxon>
        <taxon>Pseudomonadota</taxon>
        <taxon>Gammaproteobacteria</taxon>
        <taxon>Thiotrichales</taxon>
        <taxon>Piscirickettsiaceae</taxon>
        <taxon>Methylophaga</taxon>
    </lineage>
</organism>
<dbReference type="OrthoDB" id="5588650at2"/>
<dbReference type="Proteomes" id="UP000198924">
    <property type="component" value="Unassembled WGS sequence"/>
</dbReference>
<reference evidence="3" key="1">
    <citation type="submission" date="2016-10" db="EMBL/GenBank/DDBJ databases">
        <authorList>
            <person name="Varghese N."/>
            <person name="Submissions S."/>
        </authorList>
    </citation>
    <scope>NUCLEOTIDE SEQUENCE [LARGE SCALE GENOMIC DNA]</scope>
    <source>
        <strain evidence="3">DSM 11578</strain>
    </source>
</reference>
<feature type="transmembrane region" description="Helical" evidence="1">
    <location>
        <begin position="12"/>
        <end position="32"/>
    </location>
</feature>
<dbReference type="STRING" id="45496.SAMN04488079_12410"/>
<gene>
    <name evidence="2" type="ORF">SAMN04488079_12410</name>
</gene>
<dbReference type="GO" id="GO:0005886">
    <property type="term" value="C:plasma membrane"/>
    <property type="evidence" value="ECO:0007669"/>
    <property type="project" value="TreeGrafter"/>
</dbReference>
<proteinExistence type="predicted"/>
<keyword evidence="1" id="KW-0812">Transmembrane</keyword>
<dbReference type="PIRSF" id="PIRSF005610">
    <property type="entry name" value="SirB"/>
    <property type="match status" value="1"/>
</dbReference>
<dbReference type="AlphaFoldDB" id="A0A1I4C463"/>
<dbReference type="PANTHER" id="PTHR39594:SF1">
    <property type="entry name" value="PROTEIN YCHQ"/>
    <property type="match status" value="1"/>
</dbReference>
<evidence type="ECO:0000256" key="1">
    <source>
        <dbReference type="SAM" id="Phobius"/>
    </source>
</evidence>
<dbReference type="EMBL" id="FOSH01000024">
    <property type="protein sequence ID" value="SFK75410.1"/>
    <property type="molecule type" value="Genomic_DNA"/>
</dbReference>
<evidence type="ECO:0000313" key="3">
    <source>
        <dbReference type="Proteomes" id="UP000198924"/>
    </source>
</evidence>
<keyword evidence="1" id="KW-1133">Transmembrane helix</keyword>